<dbReference type="Proteomes" id="UP000299102">
    <property type="component" value="Unassembled WGS sequence"/>
</dbReference>
<evidence type="ECO:0000313" key="1">
    <source>
        <dbReference type="EMBL" id="GBP37678.1"/>
    </source>
</evidence>
<accession>A0A4C1VEY6</accession>
<protein>
    <submittedName>
        <fullName evidence="1">Uncharacterized protein</fullName>
    </submittedName>
</protein>
<keyword evidence="2" id="KW-1185">Reference proteome</keyword>
<dbReference type="AlphaFoldDB" id="A0A4C1VEY6"/>
<comment type="caution">
    <text evidence="1">The sequence shown here is derived from an EMBL/GenBank/DDBJ whole genome shotgun (WGS) entry which is preliminary data.</text>
</comment>
<name>A0A4C1VEY6_EUMVA</name>
<dbReference type="EMBL" id="BGZK01000337">
    <property type="protein sequence ID" value="GBP37678.1"/>
    <property type="molecule type" value="Genomic_DNA"/>
</dbReference>
<evidence type="ECO:0000313" key="2">
    <source>
        <dbReference type="Proteomes" id="UP000299102"/>
    </source>
</evidence>
<organism evidence="1 2">
    <name type="scientific">Eumeta variegata</name>
    <name type="common">Bagworm moth</name>
    <name type="synonym">Eumeta japonica</name>
    <dbReference type="NCBI Taxonomy" id="151549"/>
    <lineage>
        <taxon>Eukaryota</taxon>
        <taxon>Metazoa</taxon>
        <taxon>Ecdysozoa</taxon>
        <taxon>Arthropoda</taxon>
        <taxon>Hexapoda</taxon>
        <taxon>Insecta</taxon>
        <taxon>Pterygota</taxon>
        <taxon>Neoptera</taxon>
        <taxon>Endopterygota</taxon>
        <taxon>Lepidoptera</taxon>
        <taxon>Glossata</taxon>
        <taxon>Ditrysia</taxon>
        <taxon>Tineoidea</taxon>
        <taxon>Psychidae</taxon>
        <taxon>Oiketicinae</taxon>
        <taxon>Eumeta</taxon>
    </lineage>
</organism>
<proteinExistence type="predicted"/>
<gene>
    <name evidence="1" type="ORF">EVAR_23727_1</name>
</gene>
<sequence>MLPRHTLLQSFCRLAIANDSRRHRYDIVRDLWLKVHFEPAVGRLPVLCRPTVMSVLYAGRTSEYGTPNGIVAPISLCYVLSVLMYYLSFKLAHCGQVFADIAVPMSEMEGLARVHSAHPVLRSFQ</sequence>
<reference evidence="1 2" key="1">
    <citation type="journal article" date="2019" name="Commun. Biol.">
        <title>The bagworm genome reveals a unique fibroin gene that provides high tensile strength.</title>
        <authorList>
            <person name="Kono N."/>
            <person name="Nakamura H."/>
            <person name="Ohtoshi R."/>
            <person name="Tomita M."/>
            <person name="Numata K."/>
            <person name="Arakawa K."/>
        </authorList>
    </citation>
    <scope>NUCLEOTIDE SEQUENCE [LARGE SCALE GENOMIC DNA]</scope>
</reference>